<dbReference type="GO" id="GO:0006508">
    <property type="term" value="P:proteolysis"/>
    <property type="evidence" value="ECO:0007669"/>
    <property type="project" value="UniProtKB-KW"/>
</dbReference>
<dbReference type="GO" id="GO:0016929">
    <property type="term" value="F:deSUMOylase activity"/>
    <property type="evidence" value="ECO:0007669"/>
    <property type="project" value="TreeGrafter"/>
</dbReference>
<dbReference type="Pfam" id="PF02902">
    <property type="entry name" value="Peptidase_C48"/>
    <property type="match status" value="2"/>
</dbReference>
<evidence type="ECO:0000256" key="4">
    <source>
        <dbReference type="ARBA" id="ARBA00022807"/>
    </source>
</evidence>
<sequence length="511" mass="58162">MAPLHLNKRRHDYIESPNRNRRCMDDRKKYILDDSIRTHCDQDPDTSGSMFESAINAVSTWFDATVRSVSGSFSGKCLKISCYSWTDRLQPQCRLLTALPRNVPNGNLDESLRMAILRAQHMLLKFPSLLLLPTHRCRSKTSSATMELYRRHQLVGQMDAILRPPPARPCHTRFQHPARARQGEGHQEEVKQKLIQELFTLKTSAGQSPAEFKARIDKIDAAGGVFAVVSKHVSQRRPLTPKQASEVGRTDPSAQPSQDDLSSEFLRKAIKRATDSLYSIRIPNNLPYYINELKELCKASEEPSQALPKALAPEDQSEVTAALSKRGTVAKFAREQVSDSDLARLKPAQWLNDEVINFYGALILARSEEAQKGKGKALDAHYFNTFFFAKLEDMGYEKSRIGKWTKKIDIFKKDIVLIPVNLGNAHWTCAAINFQKKRIEYHDSMGRKRGKIYKDAPQQENGYDCGVFSCQYMECLSRGAPFAFGQENMAYLRQRMILEIMRGKLWDQQSI</sequence>
<comment type="caution">
    <text evidence="7">The sequence shown here is derived from an EMBL/GenBank/DDBJ whole genome shotgun (WGS) entry which is preliminary data.</text>
</comment>
<feature type="domain" description="Ubiquitin-like protease family profile" evidence="6">
    <location>
        <begin position="335"/>
        <end position="476"/>
    </location>
</feature>
<accession>L8X3N8</accession>
<proteinExistence type="inferred from homology"/>
<dbReference type="HOGENOM" id="CLU_024324_5_1_1"/>
<keyword evidence="3" id="KW-0378">Hydrolase</keyword>
<dbReference type="PANTHER" id="PTHR12606">
    <property type="entry name" value="SENTRIN/SUMO-SPECIFIC PROTEASE"/>
    <property type="match status" value="1"/>
</dbReference>
<evidence type="ECO:0000313" key="7">
    <source>
        <dbReference type="EMBL" id="ELU44916.1"/>
    </source>
</evidence>
<keyword evidence="4" id="KW-0788">Thiol protease</keyword>
<dbReference type="Proteomes" id="UP000011668">
    <property type="component" value="Unassembled WGS sequence"/>
</dbReference>
<keyword evidence="2 7" id="KW-0645">Protease</keyword>
<organism evidence="7 8">
    <name type="scientific">Thanatephorus cucumeris (strain AG1-IA)</name>
    <name type="common">Rice sheath blight fungus</name>
    <name type="synonym">Rhizoctonia solani</name>
    <dbReference type="NCBI Taxonomy" id="983506"/>
    <lineage>
        <taxon>Eukaryota</taxon>
        <taxon>Fungi</taxon>
        <taxon>Dikarya</taxon>
        <taxon>Basidiomycota</taxon>
        <taxon>Agaricomycotina</taxon>
        <taxon>Agaricomycetes</taxon>
        <taxon>Cantharellales</taxon>
        <taxon>Ceratobasidiaceae</taxon>
        <taxon>Rhizoctonia</taxon>
        <taxon>Rhizoctonia solani AG-1</taxon>
    </lineage>
</organism>
<keyword evidence="8" id="KW-1185">Reference proteome</keyword>
<comment type="similarity">
    <text evidence="1">Belongs to the peptidase C48 family.</text>
</comment>
<dbReference type="InterPro" id="IPR038765">
    <property type="entry name" value="Papain-like_cys_pep_sf"/>
</dbReference>
<dbReference type="STRING" id="983506.L8X3N8"/>
<dbReference type="PROSITE" id="PS50600">
    <property type="entry name" value="ULP_PROTEASE"/>
    <property type="match status" value="1"/>
</dbReference>
<dbReference type="GO" id="GO:0016926">
    <property type="term" value="P:protein desumoylation"/>
    <property type="evidence" value="ECO:0007669"/>
    <property type="project" value="TreeGrafter"/>
</dbReference>
<feature type="region of interest" description="Disordered" evidence="5">
    <location>
        <begin position="233"/>
        <end position="261"/>
    </location>
</feature>
<evidence type="ECO:0000256" key="5">
    <source>
        <dbReference type="SAM" id="MobiDB-lite"/>
    </source>
</evidence>
<dbReference type="EMBL" id="AFRT01000247">
    <property type="protein sequence ID" value="ELU44916.1"/>
    <property type="molecule type" value="Genomic_DNA"/>
</dbReference>
<evidence type="ECO:0000256" key="2">
    <source>
        <dbReference type="ARBA" id="ARBA00022670"/>
    </source>
</evidence>
<gene>
    <name evidence="7" type="ORF">AG1IA_01071</name>
</gene>
<protein>
    <submittedName>
        <fullName evidence="7">Sentrin-specific protease</fullName>
    </submittedName>
</protein>
<dbReference type="Gene3D" id="3.40.395.10">
    <property type="entry name" value="Adenoviral Proteinase, Chain A"/>
    <property type="match status" value="1"/>
</dbReference>
<dbReference type="SUPFAM" id="SSF54001">
    <property type="entry name" value="Cysteine proteinases"/>
    <property type="match status" value="1"/>
</dbReference>
<dbReference type="PANTHER" id="PTHR12606:SF141">
    <property type="entry name" value="GH15225P-RELATED"/>
    <property type="match status" value="1"/>
</dbReference>
<dbReference type="AlphaFoldDB" id="L8X3N8"/>
<name>L8X3N8_THACA</name>
<reference evidence="7 8" key="1">
    <citation type="journal article" date="2013" name="Nat. Commun.">
        <title>The evolution and pathogenic mechanisms of the rice sheath blight pathogen.</title>
        <authorList>
            <person name="Zheng A."/>
            <person name="Lin R."/>
            <person name="Xu L."/>
            <person name="Qin P."/>
            <person name="Tang C."/>
            <person name="Ai P."/>
            <person name="Zhang D."/>
            <person name="Liu Y."/>
            <person name="Sun Z."/>
            <person name="Feng H."/>
            <person name="Wang Y."/>
            <person name="Chen Y."/>
            <person name="Liang X."/>
            <person name="Fu R."/>
            <person name="Li Q."/>
            <person name="Zhang J."/>
            <person name="Yu X."/>
            <person name="Xie Z."/>
            <person name="Ding L."/>
            <person name="Guan P."/>
            <person name="Tang J."/>
            <person name="Liang Y."/>
            <person name="Wang S."/>
            <person name="Deng Q."/>
            <person name="Li S."/>
            <person name="Zhu J."/>
            <person name="Wang L."/>
            <person name="Liu H."/>
            <person name="Li P."/>
        </authorList>
    </citation>
    <scope>NUCLEOTIDE SEQUENCE [LARGE SCALE GENOMIC DNA]</scope>
    <source>
        <strain evidence="8">AG-1 IA</strain>
    </source>
</reference>
<dbReference type="GO" id="GO:0005634">
    <property type="term" value="C:nucleus"/>
    <property type="evidence" value="ECO:0007669"/>
    <property type="project" value="TreeGrafter"/>
</dbReference>
<evidence type="ECO:0000313" key="8">
    <source>
        <dbReference type="Proteomes" id="UP000011668"/>
    </source>
</evidence>
<evidence type="ECO:0000259" key="6">
    <source>
        <dbReference type="PROSITE" id="PS50600"/>
    </source>
</evidence>
<dbReference type="OrthoDB" id="1939479at2759"/>
<evidence type="ECO:0000256" key="3">
    <source>
        <dbReference type="ARBA" id="ARBA00022801"/>
    </source>
</evidence>
<dbReference type="InterPro" id="IPR003653">
    <property type="entry name" value="Peptidase_C48_C"/>
</dbReference>
<evidence type="ECO:0000256" key="1">
    <source>
        <dbReference type="ARBA" id="ARBA00005234"/>
    </source>
</evidence>